<dbReference type="AlphaFoldDB" id="A0A835AHP0"/>
<feature type="compositionally biased region" description="Basic and acidic residues" evidence="5">
    <location>
        <begin position="297"/>
        <end position="311"/>
    </location>
</feature>
<gene>
    <name evidence="8" type="ORF">HU200_056093</name>
</gene>
<feature type="region of interest" description="Disordered" evidence="5">
    <location>
        <begin position="1"/>
        <end position="81"/>
    </location>
</feature>
<dbReference type="InterPro" id="IPR036427">
    <property type="entry name" value="Bromodomain-like_sf"/>
</dbReference>
<feature type="compositionally biased region" description="Low complexity" evidence="5">
    <location>
        <begin position="464"/>
        <end position="478"/>
    </location>
</feature>
<dbReference type="Pfam" id="PF00439">
    <property type="entry name" value="Bromodomain"/>
    <property type="match status" value="1"/>
</dbReference>
<dbReference type="Proteomes" id="UP000636709">
    <property type="component" value="Unassembled WGS sequence"/>
</dbReference>
<evidence type="ECO:0000259" key="6">
    <source>
        <dbReference type="PROSITE" id="PS50014"/>
    </source>
</evidence>
<keyword evidence="3" id="KW-0804">Transcription</keyword>
<keyword evidence="1" id="KW-0805">Transcription regulation</keyword>
<dbReference type="PRINTS" id="PR00503">
    <property type="entry name" value="BROMODOMAIN"/>
</dbReference>
<dbReference type="PROSITE" id="PS50014">
    <property type="entry name" value="BROMODOMAIN_2"/>
    <property type="match status" value="1"/>
</dbReference>
<name>A0A835AHP0_9POAL</name>
<dbReference type="SMART" id="SM00297">
    <property type="entry name" value="BROMO"/>
    <property type="match status" value="1"/>
</dbReference>
<keyword evidence="2 4" id="KW-0103">Bromodomain</keyword>
<dbReference type="EMBL" id="JACEFO010002380">
    <property type="protein sequence ID" value="KAF8662501.1"/>
    <property type="molecule type" value="Genomic_DNA"/>
</dbReference>
<evidence type="ECO:0000256" key="4">
    <source>
        <dbReference type="PROSITE-ProRule" id="PRU00035"/>
    </source>
</evidence>
<dbReference type="InterPro" id="IPR038336">
    <property type="entry name" value="NET_sf"/>
</dbReference>
<protein>
    <submittedName>
        <fullName evidence="8">Uncharacterized protein</fullName>
    </submittedName>
</protein>
<feature type="region of interest" description="Disordered" evidence="5">
    <location>
        <begin position="460"/>
        <end position="479"/>
    </location>
</feature>
<evidence type="ECO:0000256" key="1">
    <source>
        <dbReference type="ARBA" id="ARBA00023015"/>
    </source>
</evidence>
<evidence type="ECO:0000256" key="2">
    <source>
        <dbReference type="ARBA" id="ARBA00023117"/>
    </source>
</evidence>
<evidence type="ECO:0000313" key="9">
    <source>
        <dbReference type="Proteomes" id="UP000636709"/>
    </source>
</evidence>
<reference evidence="8" key="1">
    <citation type="submission" date="2020-07" db="EMBL/GenBank/DDBJ databases">
        <title>Genome sequence and genetic diversity analysis of an under-domesticated orphan crop, white fonio (Digitaria exilis).</title>
        <authorList>
            <person name="Bennetzen J.L."/>
            <person name="Chen S."/>
            <person name="Ma X."/>
            <person name="Wang X."/>
            <person name="Yssel A.E.J."/>
            <person name="Chaluvadi S.R."/>
            <person name="Johnson M."/>
            <person name="Gangashetty P."/>
            <person name="Hamidou F."/>
            <person name="Sanogo M.D."/>
            <person name="Zwaenepoel A."/>
            <person name="Wallace J."/>
            <person name="Van De Peer Y."/>
            <person name="Van Deynze A."/>
        </authorList>
    </citation>
    <scope>NUCLEOTIDE SEQUENCE</scope>
    <source>
        <tissue evidence="8">Leaves</tissue>
    </source>
</reference>
<keyword evidence="9" id="KW-1185">Reference proteome</keyword>
<feature type="domain" description="Bromo" evidence="6">
    <location>
        <begin position="156"/>
        <end position="228"/>
    </location>
</feature>
<feature type="compositionally biased region" description="Low complexity" evidence="5">
    <location>
        <begin position="45"/>
        <end position="55"/>
    </location>
</feature>
<feature type="domain" description="NET" evidence="7">
    <location>
        <begin position="296"/>
        <end position="377"/>
    </location>
</feature>
<evidence type="ECO:0000256" key="3">
    <source>
        <dbReference type="ARBA" id="ARBA00023163"/>
    </source>
</evidence>
<proteinExistence type="predicted"/>
<sequence length="524" mass="58015">MTSAVLAGRNEVHHPHHHRHWGGARVPLMPKPSSNPNPRPRHRPGPAGNPSIPAGAAPPPPRAVVPVASPEPGPSPLGRVKFRPSEMTLSEARLLRARLTGELSRVRALLSRIDTWQDGQRRRWAAEPDPHLPPPPPPALAQAMLKRCSGILGRLRKSKNSVWFNTPVDIEGLHLHDYRAIIRCPMDLGTVKQNLVAGRYPSHEDFADDVRLTFNNALRYNPPDHKVHRYASSFLATFEGLYKEAVSWFEQQCQPIEIEPPMQQNLLLPPPLPPQMPVSVPVQAPPRMGVGRRPKPKAREPNKREMDEEEKHKLRVEIESLPEEKMLNVLQIVQKRNSDPALSGEVVELDFDELDIETLWELDRFVVNWRKALKKSQRNSVMNGDAAGMNGDATDVTVVPDEDDLVQVDVNPPMVVEIGDSETDMPEKRATEVEMVDEYVDIGDEMPTVNYQSVEIEKDAQAASSSSGSGSGSSSSSGTYGVKCVASPQLLIHPFECSCFNSFKFLTDSDSDSDSDGDDAGSPD</sequence>
<dbReference type="InterPro" id="IPR027353">
    <property type="entry name" value="NET_dom"/>
</dbReference>
<feature type="compositionally biased region" description="Pro residues" evidence="5">
    <location>
        <begin position="29"/>
        <end position="38"/>
    </location>
</feature>
<evidence type="ECO:0000256" key="5">
    <source>
        <dbReference type="SAM" id="MobiDB-lite"/>
    </source>
</evidence>
<dbReference type="Pfam" id="PF17035">
    <property type="entry name" value="BET"/>
    <property type="match status" value="1"/>
</dbReference>
<feature type="compositionally biased region" description="Pro residues" evidence="5">
    <location>
        <begin position="56"/>
        <end position="75"/>
    </location>
</feature>
<feature type="region of interest" description="Disordered" evidence="5">
    <location>
        <begin position="283"/>
        <end position="311"/>
    </location>
</feature>
<dbReference type="SUPFAM" id="SSF47370">
    <property type="entry name" value="Bromodomain"/>
    <property type="match status" value="1"/>
</dbReference>
<comment type="caution">
    <text evidence="8">The sequence shown here is derived from an EMBL/GenBank/DDBJ whole genome shotgun (WGS) entry which is preliminary data.</text>
</comment>
<evidence type="ECO:0000313" key="8">
    <source>
        <dbReference type="EMBL" id="KAF8662501.1"/>
    </source>
</evidence>
<evidence type="ECO:0000259" key="7">
    <source>
        <dbReference type="PROSITE" id="PS51525"/>
    </source>
</evidence>
<accession>A0A835AHP0</accession>
<dbReference type="Gene3D" id="1.20.920.10">
    <property type="entry name" value="Bromodomain-like"/>
    <property type="match status" value="1"/>
</dbReference>
<dbReference type="OrthoDB" id="21449at2759"/>
<organism evidence="8 9">
    <name type="scientific">Digitaria exilis</name>
    <dbReference type="NCBI Taxonomy" id="1010633"/>
    <lineage>
        <taxon>Eukaryota</taxon>
        <taxon>Viridiplantae</taxon>
        <taxon>Streptophyta</taxon>
        <taxon>Embryophyta</taxon>
        <taxon>Tracheophyta</taxon>
        <taxon>Spermatophyta</taxon>
        <taxon>Magnoliopsida</taxon>
        <taxon>Liliopsida</taxon>
        <taxon>Poales</taxon>
        <taxon>Poaceae</taxon>
        <taxon>PACMAD clade</taxon>
        <taxon>Panicoideae</taxon>
        <taxon>Panicodae</taxon>
        <taxon>Paniceae</taxon>
        <taxon>Anthephorinae</taxon>
        <taxon>Digitaria</taxon>
    </lineage>
</organism>
<dbReference type="InterPro" id="IPR001487">
    <property type="entry name" value="Bromodomain"/>
</dbReference>
<dbReference type="PANTHER" id="PTHR45926">
    <property type="entry name" value="OSJNBA0053K19.4 PROTEIN"/>
    <property type="match status" value="1"/>
</dbReference>
<dbReference type="PROSITE" id="PS51525">
    <property type="entry name" value="NET"/>
    <property type="match status" value="1"/>
</dbReference>
<dbReference type="Gene3D" id="1.20.1270.220">
    <property type="match status" value="1"/>
</dbReference>